<gene>
    <name evidence="1" type="ordered locus">Desru_3526</name>
</gene>
<dbReference type="OrthoDB" id="7068172at2"/>
<dbReference type="KEGG" id="dru:Desru_3526"/>
<accession>F6DMG8</accession>
<keyword evidence="2" id="KW-1185">Reference proteome</keyword>
<reference evidence="2" key="1">
    <citation type="submission" date="2011-05" db="EMBL/GenBank/DDBJ databases">
        <title>Complete sequence of Desulfotomaculum ruminis DSM 2154.</title>
        <authorList>
            <person name="Lucas S."/>
            <person name="Copeland A."/>
            <person name="Lapidus A."/>
            <person name="Cheng J.-F."/>
            <person name="Goodwin L."/>
            <person name="Pitluck S."/>
            <person name="Lu M."/>
            <person name="Detter J.C."/>
            <person name="Han C."/>
            <person name="Tapia R."/>
            <person name="Land M."/>
            <person name="Hauser L."/>
            <person name="Kyrpides N."/>
            <person name="Ivanova N."/>
            <person name="Mikhailova N."/>
            <person name="Pagani I."/>
            <person name="Stams A.J.M."/>
            <person name="Plugge C.M."/>
            <person name="Muyzer G."/>
            <person name="Kuever J."/>
            <person name="Parshina S.N."/>
            <person name="Ivanova A.E."/>
            <person name="Nazina T.N."/>
            <person name="Brambilla E."/>
            <person name="Spring S."/>
            <person name="Klenk H.-P."/>
            <person name="Woyke T."/>
        </authorList>
    </citation>
    <scope>NUCLEOTIDE SEQUENCE [LARGE SCALE GENOMIC DNA]</scope>
    <source>
        <strain evidence="2">ATCC 23193 / DSM 2154 / NCIB 8452 / DL</strain>
    </source>
</reference>
<evidence type="ECO:0000313" key="1">
    <source>
        <dbReference type="EMBL" id="AEG61729.1"/>
    </source>
</evidence>
<reference evidence="1 2" key="2">
    <citation type="journal article" date="2012" name="Stand. Genomic Sci.">
        <title>Complete genome sequence of the sulfate-reducing firmicute Desulfotomaculum ruminis type strain (DL(T)).</title>
        <authorList>
            <person name="Spring S."/>
            <person name="Visser M."/>
            <person name="Lu M."/>
            <person name="Copeland A."/>
            <person name="Lapidus A."/>
            <person name="Lucas S."/>
            <person name="Cheng J.F."/>
            <person name="Han C."/>
            <person name="Tapia R."/>
            <person name="Goodwin L.A."/>
            <person name="Pitluck S."/>
            <person name="Ivanova N."/>
            <person name="Land M."/>
            <person name="Hauser L."/>
            <person name="Larimer F."/>
            <person name="Rohde M."/>
            <person name="Goker M."/>
            <person name="Detter J.C."/>
            <person name="Kyrpides N.C."/>
            <person name="Woyke T."/>
            <person name="Schaap P.J."/>
            <person name="Plugge C.M."/>
            <person name="Muyzer G."/>
            <person name="Kuever J."/>
            <person name="Pereira I.A."/>
            <person name="Parshina S.N."/>
            <person name="Bernier-Latmani R."/>
            <person name="Stams A.J."/>
            <person name="Klenk H.P."/>
        </authorList>
    </citation>
    <scope>NUCLEOTIDE SEQUENCE [LARGE SCALE GENOMIC DNA]</scope>
    <source>
        <strain evidence="2">ATCC 23193 / DSM 2154 / NCIB 8452 / DL</strain>
    </source>
</reference>
<dbReference type="AlphaFoldDB" id="F6DMG8"/>
<evidence type="ECO:0000313" key="2">
    <source>
        <dbReference type="Proteomes" id="UP000009234"/>
    </source>
</evidence>
<dbReference type="EMBL" id="CP002780">
    <property type="protein sequence ID" value="AEG61729.1"/>
    <property type="molecule type" value="Genomic_DNA"/>
</dbReference>
<dbReference type="HOGENOM" id="CLU_579681_0_0_9"/>
<organism evidence="1 2">
    <name type="scientific">Desulforamulus ruminis (strain ATCC 23193 / DSM 2154 / NCIMB 8452 / DL)</name>
    <name type="common">Desulfotomaculum ruminis</name>
    <dbReference type="NCBI Taxonomy" id="696281"/>
    <lineage>
        <taxon>Bacteria</taxon>
        <taxon>Bacillati</taxon>
        <taxon>Bacillota</taxon>
        <taxon>Clostridia</taxon>
        <taxon>Eubacteriales</taxon>
        <taxon>Peptococcaceae</taxon>
        <taxon>Desulforamulus</taxon>
    </lineage>
</organism>
<dbReference type="STRING" id="696281.Desru_3526"/>
<sequence length="471" mass="55009">MYKGDMLFQSLLKYDFNLYRSELDVPSYLEDHFNKYIQDIEEAAAGSNPFLGSDFCSRVLDNISVIQCICDGIVEIAHINRNGRIKDAYENAYTLFASMEPYYLERFSWAGRDGDYYRIRSGDFRIKPGEDSKKKKAKMFHIKDSKRNLIGAYRFSIPGFPCLYLTSGFELGWFESGMPKMFSYCRMHIEESGENALRLIDISNRPVDLLSDIYVWILNAKEDLNKQQNIKEYLLNYIITYPLAAACSIKVKDRGDRFVEEYVIPQMFMNWIRENGGYDGIRYKSSLNTTLVQGMGAVNIALPVKKFRDDGLCESLTSKIAVSDIAYLDVNEDFKKYQQHLHDINDYKNELWMKMVSDTYYCGYKLKLVDICENVYMTYNSIINGNNLNEVLLHQIECLADYIYMFHEYKDSIIKRNIEEVKRMYPTIDETKLQNEISVDIDRFYALVTKVILKHAVFGFSKEALNNFEKI</sequence>
<name>F6DMG8_DESRL</name>
<protein>
    <submittedName>
        <fullName evidence="1">Uncharacterized protein</fullName>
    </submittedName>
</protein>
<proteinExistence type="predicted"/>
<dbReference type="eggNOG" id="ENOG5032TMW">
    <property type="taxonomic scope" value="Bacteria"/>
</dbReference>
<dbReference type="RefSeq" id="WP_013843475.1">
    <property type="nucleotide sequence ID" value="NC_015589.1"/>
</dbReference>
<dbReference type="Proteomes" id="UP000009234">
    <property type="component" value="Chromosome"/>
</dbReference>